<evidence type="ECO:0000313" key="2">
    <source>
        <dbReference type="EMBL" id="KOM51457.1"/>
    </source>
</evidence>
<sequence length="289" mass="33048">MTTTTTTITAATIDAPPPLALSTIPLPSSATSSTSDVTAVDADLVVLSWTQIWLFCRSPSTQIWLFCHSPSTDRCTGATEPDRAPHQTRQSGHRCSCVRSVLRQQPQLRRSLHRHQTRPDLPSVTVASLSPRLVAASRRRCVLGAASRCRRCVHRRRTSHIAEEYREAEKTQRREKRRDQQKHEIKVPRHCEKPISQEEKVSKEKEIKRGRDAPVLVVERAVRGEVGRERSGIRQLRLLREDMKVDMVLTREESLEKRTERVRKKIAICEAISGLEEDRHLRSHQWTGL</sequence>
<organism evidence="2 3">
    <name type="scientific">Phaseolus angularis</name>
    <name type="common">Azuki bean</name>
    <name type="synonym">Vigna angularis</name>
    <dbReference type="NCBI Taxonomy" id="3914"/>
    <lineage>
        <taxon>Eukaryota</taxon>
        <taxon>Viridiplantae</taxon>
        <taxon>Streptophyta</taxon>
        <taxon>Embryophyta</taxon>
        <taxon>Tracheophyta</taxon>
        <taxon>Spermatophyta</taxon>
        <taxon>Magnoliopsida</taxon>
        <taxon>eudicotyledons</taxon>
        <taxon>Gunneridae</taxon>
        <taxon>Pentapetalae</taxon>
        <taxon>rosids</taxon>
        <taxon>fabids</taxon>
        <taxon>Fabales</taxon>
        <taxon>Fabaceae</taxon>
        <taxon>Papilionoideae</taxon>
        <taxon>50 kb inversion clade</taxon>
        <taxon>NPAAA clade</taxon>
        <taxon>indigoferoid/millettioid clade</taxon>
        <taxon>Phaseoleae</taxon>
        <taxon>Vigna</taxon>
    </lineage>
</organism>
<dbReference type="Gramene" id="KOM51457">
    <property type="protein sequence ID" value="KOM51457"/>
    <property type="gene ID" value="LR48_Vigan09g011600"/>
</dbReference>
<gene>
    <name evidence="2" type="ORF">LR48_Vigan09g011600</name>
</gene>
<feature type="region of interest" description="Disordered" evidence="1">
    <location>
        <begin position="165"/>
        <end position="188"/>
    </location>
</feature>
<reference evidence="3" key="1">
    <citation type="journal article" date="2015" name="Proc. Natl. Acad. Sci. U.S.A.">
        <title>Genome sequencing of adzuki bean (Vigna angularis) provides insight into high starch and low fat accumulation and domestication.</title>
        <authorList>
            <person name="Yang K."/>
            <person name="Tian Z."/>
            <person name="Chen C."/>
            <person name="Luo L."/>
            <person name="Zhao B."/>
            <person name="Wang Z."/>
            <person name="Yu L."/>
            <person name="Li Y."/>
            <person name="Sun Y."/>
            <person name="Li W."/>
            <person name="Chen Y."/>
            <person name="Li Y."/>
            <person name="Zhang Y."/>
            <person name="Ai D."/>
            <person name="Zhao J."/>
            <person name="Shang C."/>
            <person name="Ma Y."/>
            <person name="Wu B."/>
            <person name="Wang M."/>
            <person name="Gao L."/>
            <person name="Sun D."/>
            <person name="Zhang P."/>
            <person name="Guo F."/>
            <person name="Wang W."/>
            <person name="Li Y."/>
            <person name="Wang J."/>
            <person name="Varshney R.K."/>
            <person name="Wang J."/>
            <person name="Ling H.Q."/>
            <person name="Wan P."/>
        </authorList>
    </citation>
    <scope>NUCLEOTIDE SEQUENCE</scope>
    <source>
        <strain evidence="3">cv. Jingnong 6</strain>
    </source>
</reference>
<protein>
    <submittedName>
        <fullName evidence="2">Uncharacterized protein</fullName>
    </submittedName>
</protein>
<name>A0A0L9V9A4_PHAAN</name>
<evidence type="ECO:0000313" key="3">
    <source>
        <dbReference type="Proteomes" id="UP000053144"/>
    </source>
</evidence>
<dbReference type="EMBL" id="CM003379">
    <property type="protein sequence ID" value="KOM51457.1"/>
    <property type="molecule type" value="Genomic_DNA"/>
</dbReference>
<dbReference type="AlphaFoldDB" id="A0A0L9V9A4"/>
<evidence type="ECO:0000256" key="1">
    <source>
        <dbReference type="SAM" id="MobiDB-lite"/>
    </source>
</evidence>
<dbReference type="Proteomes" id="UP000053144">
    <property type="component" value="Chromosome 9"/>
</dbReference>
<accession>A0A0L9V9A4</accession>
<proteinExistence type="predicted"/>